<dbReference type="Proteomes" id="UP000827976">
    <property type="component" value="Chromosome 4"/>
</dbReference>
<comment type="caution">
    <text evidence="1">The sequence shown here is derived from an EMBL/GenBank/DDBJ whole genome shotgun (WGS) entry which is preliminary data.</text>
</comment>
<proteinExistence type="predicted"/>
<evidence type="ECO:0000313" key="2">
    <source>
        <dbReference type="Proteomes" id="UP000827976"/>
    </source>
</evidence>
<sequence length="366" mass="40525">MSGGKRERAHCTLSCKPQMVASNIAHFLPFLYAVVLALWMNGSSAKAQSLVLPGQNDTIFQSSDGSSCPSPDPSLYYRPVIGILSHPGDGLNGRVTNATNVSNIPASYVKFVESAGARVIPIIYNEPEDIIIKKLNMVNGVLFTGGWAKTGLYYDVAKKIFEIVLAKNDAGDHFPLYGMALGFELLTMFISQNNDILEKFDIKNQASTLQFSTTDFNGTLFQSFPPDLLAKMSTECLAMHNSKYGISPARLQADNALSSFFNILTTSTDTNNVDFVSTAQAYNYPVVGFQWIPSRNAFEWGYNYAIPHTEDTIRVTQQTANYFISEARKSSTRPNPIEVLTDLMYRYPPIYSGYAGIGYDQVYIFV</sequence>
<evidence type="ECO:0000313" key="1">
    <source>
        <dbReference type="EMBL" id="KAH7686284.1"/>
    </source>
</evidence>
<accession>A0ACB7WEN2</accession>
<keyword evidence="2" id="KW-1185">Reference proteome</keyword>
<dbReference type="EMBL" id="CM037014">
    <property type="protein sequence ID" value="KAH7686284.1"/>
    <property type="molecule type" value="Genomic_DNA"/>
</dbReference>
<gene>
    <name evidence="1" type="ORF">IHE45_04G095300</name>
</gene>
<name>A0ACB7WEN2_DIOAL</name>
<dbReference type="EC" id="3.4.19.9" evidence="1"/>
<reference evidence="2" key="1">
    <citation type="journal article" date="2022" name="Nat. Commun.">
        <title>Chromosome evolution and the genetic basis of agronomically important traits in greater yam.</title>
        <authorList>
            <person name="Bredeson J.V."/>
            <person name="Lyons J.B."/>
            <person name="Oniyinde I.O."/>
            <person name="Okereke N.R."/>
            <person name="Kolade O."/>
            <person name="Nnabue I."/>
            <person name="Nwadili C.O."/>
            <person name="Hribova E."/>
            <person name="Parker M."/>
            <person name="Nwogha J."/>
            <person name="Shu S."/>
            <person name="Carlson J."/>
            <person name="Kariba R."/>
            <person name="Muthemba S."/>
            <person name="Knop K."/>
            <person name="Barton G.J."/>
            <person name="Sherwood A.V."/>
            <person name="Lopez-Montes A."/>
            <person name="Asiedu R."/>
            <person name="Jamnadass R."/>
            <person name="Muchugi A."/>
            <person name="Goodstein D."/>
            <person name="Egesi C.N."/>
            <person name="Featherston J."/>
            <person name="Asfaw A."/>
            <person name="Simpson G.G."/>
            <person name="Dolezel J."/>
            <person name="Hendre P.S."/>
            <person name="Van Deynze A."/>
            <person name="Kumar P.L."/>
            <person name="Obidiegwu J.E."/>
            <person name="Bhattacharjee R."/>
            <person name="Rokhsar D.S."/>
        </authorList>
    </citation>
    <scope>NUCLEOTIDE SEQUENCE [LARGE SCALE GENOMIC DNA]</scope>
    <source>
        <strain evidence="2">cv. TDa95/00328</strain>
    </source>
</reference>
<organism evidence="1 2">
    <name type="scientific">Dioscorea alata</name>
    <name type="common">Purple yam</name>
    <dbReference type="NCBI Taxonomy" id="55571"/>
    <lineage>
        <taxon>Eukaryota</taxon>
        <taxon>Viridiplantae</taxon>
        <taxon>Streptophyta</taxon>
        <taxon>Embryophyta</taxon>
        <taxon>Tracheophyta</taxon>
        <taxon>Spermatophyta</taxon>
        <taxon>Magnoliopsida</taxon>
        <taxon>Liliopsida</taxon>
        <taxon>Dioscoreales</taxon>
        <taxon>Dioscoreaceae</taxon>
        <taxon>Dioscorea</taxon>
    </lineage>
</organism>
<keyword evidence="1" id="KW-0378">Hydrolase</keyword>
<protein>
    <submittedName>
        <fullName evidence="1">Peptidase C26 gamma-glutamyl hydrolase protein</fullName>
        <ecNumber evidence="1">3.4.19.9</ecNumber>
    </submittedName>
</protein>